<comment type="caution">
    <text evidence="1">The sequence shown here is derived from an EMBL/GenBank/DDBJ whole genome shotgun (WGS) entry which is preliminary data.</text>
</comment>
<evidence type="ECO:0000313" key="2">
    <source>
        <dbReference type="Proteomes" id="UP000814033"/>
    </source>
</evidence>
<reference evidence="1" key="2">
    <citation type="journal article" date="2022" name="New Phytol.">
        <title>Evolutionary transition to the ectomycorrhizal habit in the genomes of a hyperdiverse lineage of mushroom-forming fungi.</title>
        <authorList>
            <person name="Looney B."/>
            <person name="Miyauchi S."/>
            <person name="Morin E."/>
            <person name="Drula E."/>
            <person name="Courty P.E."/>
            <person name="Kohler A."/>
            <person name="Kuo A."/>
            <person name="LaButti K."/>
            <person name="Pangilinan J."/>
            <person name="Lipzen A."/>
            <person name="Riley R."/>
            <person name="Andreopoulos W."/>
            <person name="He G."/>
            <person name="Johnson J."/>
            <person name="Nolan M."/>
            <person name="Tritt A."/>
            <person name="Barry K.W."/>
            <person name="Grigoriev I.V."/>
            <person name="Nagy L.G."/>
            <person name="Hibbett D."/>
            <person name="Henrissat B."/>
            <person name="Matheny P.B."/>
            <person name="Labbe J."/>
            <person name="Martin F.M."/>
        </authorList>
    </citation>
    <scope>NUCLEOTIDE SEQUENCE</scope>
    <source>
        <strain evidence="1">FP105234-sp</strain>
    </source>
</reference>
<evidence type="ECO:0000313" key="1">
    <source>
        <dbReference type="EMBL" id="KAI0050675.1"/>
    </source>
</evidence>
<dbReference type="EMBL" id="MU275859">
    <property type="protein sequence ID" value="KAI0050675.1"/>
    <property type="molecule type" value="Genomic_DNA"/>
</dbReference>
<protein>
    <submittedName>
        <fullName evidence="1">DUF1740-domain-containing protein</fullName>
    </submittedName>
</protein>
<proteinExistence type="predicted"/>
<gene>
    <name evidence="1" type="ORF">FA95DRAFT_548663</name>
</gene>
<keyword evidence="2" id="KW-1185">Reference proteome</keyword>
<accession>A0ACB8S2V5</accession>
<reference evidence="1" key="1">
    <citation type="submission" date="2021-02" db="EMBL/GenBank/DDBJ databases">
        <authorList>
            <consortium name="DOE Joint Genome Institute"/>
            <person name="Ahrendt S."/>
            <person name="Looney B.P."/>
            <person name="Miyauchi S."/>
            <person name="Morin E."/>
            <person name="Drula E."/>
            <person name="Courty P.E."/>
            <person name="Chicoki N."/>
            <person name="Fauchery L."/>
            <person name="Kohler A."/>
            <person name="Kuo A."/>
            <person name="Labutti K."/>
            <person name="Pangilinan J."/>
            <person name="Lipzen A."/>
            <person name="Riley R."/>
            <person name="Andreopoulos W."/>
            <person name="He G."/>
            <person name="Johnson J."/>
            <person name="Barry K.W."/>
            <person name="Grigoriev I.V."/>
            <person name="Nagy L."/>
            <person name="Hibbett D."/>
            <person name="Henrissat B."/>
            <person name="Matheny P.B."/>
            <person name="Labbe J."/>
            <person name="Martin F."/>
        </authorList>
    </citation>
    <scope>NUCLEOTIDE SEQUENCE</scope>
    <source>
        <strain evidence="1">FP105234-sp</strain>
    </source>
</reference>
<name>A0ACB8S2V5_9AGAM</name>
<dbReference type="Proteomes" id="UP000814033">
    <property type="component" value="Unassembled WGS sequence"/>
</dbReference>
<sequence length="1069" mass="119654">MAAPSFSSFPPSFSSFPDLESSEPRSQSPAAVGRPARERESERSRSRKDKDKERRKRKGDRHARVGDVISAREERVEFDDERVKAQEDLQRRTTSTVEHHALEQPNFYSDRKGDPLNVRYGGPDAKDVPRYHLVGYGRKILGLNNAWTALSRSSRGVEIGVGRKRKQPAITDSSSRALLGAPPTRRLIPSAESALKFPEIGGFIRLPSRRQQRQGNEDYRSIERPKDNADSDFDSDSSGSAASESSDDDHTTTLTAHQERMRDLEHEISANPSSVNTWLALLSHSLSQIPVTTKNAPKARSEITLSILSRALSSLPKNVPSVRLRLIYLQAGEEVWEPGRLAEEWDKALLTGDLEIRLAWLDWRIRNADRGVDGMLDDAVTVFSILTNELERLRILWRLAAALRQTGFVERSMAMFQAQAELAFNLPDDVADKPLDDKLDALEEFWESEALRVGEPRATGWARWVAAGKPGPGSIPSTSSPSSTVHEDPYVRWARDEWNADQVLQPPLRSADPRAELDPYTTILFSDIRPFLTALTSPRSKIVFRLIWLSFLGLHIPGFESSVSSSAPSENTDDRWTHTHLTSLPYVSVIFPSPSNTRRVALDSQAGTVIGKEMEYSASFGPVKHWSYRAVAPLEASELRNGEARWGMWTAEDVRGVNIDFIRHVFEHCRTDGEDVEWDVMALAFEAAVSIKGALKLSRSYLASARESLPHWAAHARLERVRGRLDDARKVYETVLTAPTSSQSRLSTGPLWWDWAEMEWLARRPDAAIQVALRAAGVQGPGGVAILRAKRTLEDTAREIPAALWKAREAWLKLGALLELLTGAGLPALVTDPVEAGTVAQESMAVASLSMLFHHIVTLRSAAQPAVLRERLEQAVELYPNNTAILGMFLEMQKGQGVWGRVRGLLSEQVDPDAGKEKGVSRRVYDVWVAGWEKGRWEWEIERTRSGLNAAVDNERTRASPVLWRIFIEFEIRVGQLQRAKSVLFRAIGQCPLVKELYLLAFDRLRAVFSARELNSLGETMAERGLRMRSGLDEVLEGWGENNEGGGASSEGEDEIEHNARELRRLKPY</sequence>
<organism evidence="1 2">
    <name type="scientific">Auriscalpium vulgare</name>
    <dbReference type="NCBI Taxonomy" id="40419"/>
    <lineage>
        <taxon>Eukaryota</taxon>
        <taxon>Fungi</taxon>
        <taxon>Dikarya</taxon>
        <taxon>Basidiomycota</taxon>
        <taxon>Agaricomycotina</taxon>
        <taxon>Agaricomycetes</taxon>
        <taxon>Russulales</taxon>
        <taxon>Auriscalpiaceae</taxon>
        <taxon>Auriscalpium</taxon>
    </lineage>
</organism>